<feature type="transmembrane region" description="Helical" evidence="1">
    <location>
        <begin position="114"/>
        <end position="133"/>
    </location>
</feature>
<protein>
    <submittedName>
        <fullName evidence="2">Uncharacterized protein</fullName>
    </submittedName>
</protein>
<feature type="transmembrane region" description="Helical" evidence="1">
    <location>
        <begin position="78"/>
        <end position="94"/>
    </location>
</feature>
<keyword evidence="1" id="KW-0812">Transmembrane</keyword>
<accession>A0ABR1K6T9</accession>
<keyword evidence="1" id="KW-1133">Transmembrane helix</keyword>
<comment type="caution">
    <text evidence="2">The sequence shown here is derived from an EMBL/GenBank/DDBJ whole genome shotgun (WGS) entry which is preliminary data.</text>
</comment>
<gene>
    <name evidence="2" type="ORF">VKT23_000184</name>
</gene>
<evidence type="ECO:0000313" key="3">
    <source>
        <dbReference type="Proteomes" id="UP001498398"/>
    </source>
</evidence>
<dbReference type="Proteomes" id="UP001498398">
    <property type="component" value="Unassembled WGS sequence"/>
</dbReference>
<reference evidence="2 3" key="1">
    <citation type="submission" date="2024-01" db="EMBL/GenBank/DDBJ databases">
        <title>A draft genome for the cacao thread blight pathogen Marasmiellus scandens.</title>
        <authorList>
            <person name="Baruah I.K."/>
            <person name="Leung J."/>
            <person name="Bukari Y."/>
            <person name="Amoako-Attah I."/>
            <person name="Meinhardt L.W."/>
            <person name="Bailey B.A."/>
            <person name="Cohen S.P."/>
        </authorList>
    </citation>
    <scope>NUCLEOTIDE SEQUENCE [LARGE SCALE GENOMIC DNA]</scope>
    <source>
        <strain evidence="2 3">GH-19</strain>
    </source>
</reference>
<name>A0ABR1K6T9_9AGAR</name>
<evidence type="ECO:0000313" key="2">
    <source>
        <dbReference type="EMBL" id="KAK7472070.1"/>
    </source>
</evidence>
<organism evidence="2 3">
    <name type="scientific">Marasmiellus scandens</name>
    <dbReference type="NCBI Taxonomy" id="2682957"/>
    <lineage>
        <taxon>Eukaryota</taxon>
        <taxon>Fungi</taxon>
        <taxon>Dikarya</taxon>
        <taxon>Basidiomycota</taxon>
        <taxon>Agaricomycotina</taxon>
        <taxon>Agaricomycetes</taxon>
        <taxon>Agaricomycetidae</taxon>
        <taxon>Agaricales</taxon>
        <taxon>Marasmiineae</taxon>
        <taxon>Omphalotaceae</taxon>
        <taxon>Marasmiellus</taxon>
    </lineage>
</organism>
<feature type="transmembrane region" description="Helical" evidence="1">
    <location>
        <begin position="47"/>
        <end position="66"/>
    </location>
</feature>
<dbReference type="EMBL" id="JBANRG010000001">
    <property type="protein sequence ID" value="KAK7472070.1"/>
    <property type="molecule type" value="Genomic_DNA"/>
</dbReference>
<sequence>MIPDDGLPEVESFWEADLWNEQVVSNSSFYNTVVDHVMIKNSDPAKWFYGAGGSALVALGIMSLIRQSSRDKYETSQIMSRILLGLAIISISAIDVHASKGLLDEEFRYQGSGIWWLVVHYLVLPPYALALLVEQAIELLLLHLAGRNLGLSMPSLFKLRCRASKNPDIIEDQESKERLIVKREEDQKKGEISLRRVKSLPSILV</sequence>
<keyword evidence="3" id="KW-1185">Reference proteome</keyword>
<evidence type="ECO:0000256" key="1">
    <source>
        <dbReference type="SAM" id="Phobius"/>
    </source>
</evidence>
<proteinExistence type="predicted"/>
<keyword evidence="1" id="KW-0472">Membrane</keyword>